<dbReference type="InterPro" id="IPR036412">
    <property type="entry name" value="HAD-like_sf"/>
</dbReference>
<sequence>MAELNKPTAVLVDIDGTLCDVRTIRHYVIGPDKDFEAFHTASLHCPPHPQALDFIRNSIEDGHDVVFVSARQEKFRQITELFIAMHVPRVQWFGPFMREHGDRRPDVEVKRDIHHQLSKWWDIVGAIDDNPAIVALWRELGIPVEVVPGWDAGAAASYVQSQSTQ</sequence>
<dbReference type="InterPro" id="IPR023214">
    <property type="entry name" value="HAD_sf"/>
</dbReference>
<dbReference type="KEGG" id="vg:64766870"/>
<dbReference type="GeneID" id="64766870"/>
<reference evidence="2 3" key="1">
    <citation type="submission" date="2019-10" db="EMBL/GenBank/DDBJ databases">
        <authorList>
            <person name="Garlena R.A."/>
            <person name="Russell D.A."/>
            <person name="Pope W.H."/>
            <person name="Jacobs-Sera D."/>
            <person name="Hatfull G.F."/>
        </authorList>
    </citation>
    <scope>NUCLEOTIDE SEQUENCE [LARGE SCALE GENOMIC DNA]</scope>
</reference>
<protein>
    <submittedName>
        <fullName evidence="2">Hydrolase</fullName>
    </submittedName>
</protein>
<dbReference type="EMBL" id="MN586040">
    <property type="protein sequence ID" value="QGJ95023.1"/>
    <property type="molecule type" value="Genomic_DNA"/>
</dbReference>
<organism evidence="2 3">
    <name type="scientific">Gordonia phage Stormageddon</name>
    <dbReference type="NCBI Taxonomy" id="2656541"/>
    <lineage>
        <taxon>Viruses</taxon>
        <taxon>Duplodnaviria</taxon>
        <taxon>Heunggongvirae</taxon>
        <taxon>Uroviricota</taxon>
        <taxon>Caudoviricetes</taxon>
        <taxon>Stormageddonvirus</taxon>
        <taxon>Stormageddonvirus Stormageddon</taxon>
    </lineage>
</organism>
<name>A0A649VTY9_9CAUD</name>
<gene>
    <name evidence="2" type="primary">163</name>
    <name evidence="2" type="ORF">SEA_STORMAGEDDON_163</name>
</gene>
<feature type="domain" description="Polynucleotide kinase PNKP phosphatase" evidence="1">
    <location>
        <begin position="7"/>
        <end position="144"/>
    </location>
</feature>
<proteinExistence type="predicted"/>
<dbReference type="RefSeq" id="YP_010059638.1">
    <property type="nucleotide sequence ID" value="NC_054726.1"/>
</dbReference>
<accession>A0A649VTY9</accession>
<keyword evidence="2" id="KW-0378">Hydrolase</keyword>
<evidence type="ECO:0000313" key="3">
    <source>
        <dbReference type="Proteomes" id="UP000423065"/>
    </source>
</evidence>
<keyword evidence="3" id="KW-1185">Reference proteome</keyword>
<dbReference type="Gene3D" id="3.40.50.1000">
    <property type="entry name" value="HAD superfamily/HAD-like"/>
    <property type="match status" value="1"/>
</dbReference>
<dbReference type="Pfam" id="PF25109">
    <property type="entry name" value="HAD_PNKP"/>
    <property type="match status" value="1"/>
</dbReference>
<evidence type="ECO:0000259" key="1">
    <source>
        <dbReference type="Pfam" id="PF25109"/>
    </source>
</evidence>
<dbReference type="SUPFAM" id="SSF56784">
    <property type="entry name" value="HAD-like"/>
    <property type="match status" value="1"/>
</dbReference>
<dbReference type="GO" id="GO:0016787">
    <property type="term" value="F:hydrolase activity"/>
    <property type="evidence" value="ECO:0007669"/>
    <property type="project" value="UniProtKB-KW"/>
</dbReference>
<evidence type="ECO:0000313" key="2">
    <source>
        <dbReference type="EMBL" id="QGJ95023.1"/>
    </source>
</evidence>
<dbReference type="Proteomes" id="UP000423065">
    <property type="component" value="Segment"/>
</dbReference>
<dbReference type="InterPro" id="IPR056782">
    <property type="entry name" value="HAD_PNKP"/>
</dbReference>